<evidence type="ECO:0000313" key="2">
    <source>
        <dbReference type="Proteomes" id="UP000239907"/>
    </source>
</evidence>
<evidence type="ECO:0000313" key="1">
    <source>
        <dbReference type="EMBL" id="PQJ27107.1"/>
    </source>
</evidence>
<dbReference type="AlphaFoldDB" id="A0A2S7TXZ6"/>
<protein>
    <submittedName>
        <fullName evidence="1">Uncharacterized protein</fullName>
    </submittedName>
</protein>
<organism evidence="1 2">
    <name type="scientific">Rubritalea profundi</name>
    <dbReference type="NCBI Taxonomy" id="1658618"/>
    <lineage>
        <taxon>Bacteria</taxon>
        <taxon>Pseudomonadati</taxon>
        <taxon>Verrucomicrobiota</taxon>
        <taxon>Verrucomicrobiia</taxon>
        <taxon>Verrucomicrobiales</taxon>
        <taxon>Rubritaleaceae</taxon>
        <taxon>Rubritalea</taxon>
    </lineage>
</organism>
<keyword evidence="2" id="KW-1185">Reference proteome</keyword>
<reference evidence="1 2" key="1">
    <citation type="submission" date="2016-12" db="EMBL/GenBank/DDBJ databases">
        <title>Study of bacterial adaptation to deep sea.</title>
        <authorList>
            <person name="Song J."/>
            <person name="Yoshizawa S."/>
            <person name="Kogure K."/>
        </authorList>
    </citation>
    <scope>NUCLEOTIDE SEQUENCE [LARGE SCALE GENOMIC DNA]</scope>
    <source>
        <strain evidence="1 2">SAORIC-165</strain>
    </source>
</reference>
<gene>
    <name evidence="1" type="ORF">BSZ32_00380</name>
</gene>
<dbReference type="OrthoDB" id="818401at2"/>
<dbReference type="Proteomes" id="UP000239907">
    <property type="component" value="Unassembled WGS sequence"/>
</dbReference>
<comment type="caution">
    <text evidence="1">The sequence shown here is derived from an EMBL/GenBank/DDBJ whole genome shotgun (WGS) entry which is preliminary data.</text>
</comment>
<sequence>MIKLENAADLKVGQRIQIQMEDDSKKSLLAHLYSNDSGSTAKITKPIKVTFVSRVAAIKADYIKLERPLRWDIRKSWKPTLMTFAPTVSEVGIEELGLSFPEKSL</sequence>
<dbReference type="EMBL" id="MQWA01000001">
    <property type="protein sequence ID" value="PQJ27107.1"/>
    <property type="molecule type" value="Genomic_DNA"/>
</dbReference>
<accession>A0A2S7TXZ6</accession>
<name>A0A2S7TXZ6_9BACT</name>
<proteinExistence type="predicted"/>